<dbReference type="Pfam" id="PF11751">
    <property type="entry name" value="PorP_SprF"/>
    <property type="match status" value="1"/>
</dbReference>
<dbReference type="RefSeq" id="WP_377531886.1">
    <property type="nucleotide sequence ID" value="NZ_JBHTLD010000262.1"/>
</dbReference>
<evidence type="ECO:0000313" key="2">
    <source>
        <dbReference type="EMBL" id="MFD1188377.1"/>
    </source>
</evidence>
<keyword evidence="3" id="KW-1185">Reference proteome</keyword>
<feature type="signal peptide" evidence="1">
    <location>
        <begin position="1"/>
        <end position="19"/>
    </location>
</feature>
<evidence type="ECO:0000313" key="3">
    <source>
        <dbReference type="Proteomes" id="UP001597094"/>
    </source>
</evidence>
<gene>
    <name evidence="2" type="ORF">ACFQ2O_19355</name>
</gene>
<proteinExistence type="predicted"/>
<dbReference type="NCBIfam" id="TIGR03519">
    <property type="entry name" value="T9SS_PorP_fam"/>
    <property type="match status" value="1"/>
</dbReference>
<accession>A0ABW3SU25</accession>
<organism evidence="2 3">
    <name type="scientific">Pontibacter rugosus</name>
    <dbReference type="NCBI Taxonomy" id="1745966"/>
    <lineage>
        <taxon>Bacteria</taxon>
        <taxon>Pseudomonadati</taxon>
        <taxon>Bacteroidota</taxon>
        <taxon>Cytophagia</taxon>
        <taxon>Cytophagales</taxon>
        <taxon>Hymenobacteraceae</taxon>
        <taxon>Pontibacter</taxon>
    </lineage>
</organism>
<comment type="caution">
    <text evidence="2">The sequence shown here is derived from an EMBL/GenBank/DDBJ whole genome shotgun (WGS) entry which is preliminary data.</text>
</comment>
<feature type="chain" id="PRO_5045811523" evidence="1">
    <location>
        <begin position="20"/>
        <end position="331"/>
    </location>
</feature>
<dbReference type="Proteomes" id="UP001597094">
    <property type="component" value="Unassembled WGS sequence"/>
</dbReference>
<reference evidence="3" key="1">
    <citation type="journal article" date="2019" name="Int. J. Syst. Evol. Microbiol.">
        <title>The Global Catalogue of Microorganisms (GCM) 10K type strain sequencing project: providing services to taxonomists for standard genome sequencing and annotation.</title>
        <authorList>
            <consortium name="The Broad Institute Genomics Platform"/>
            <consortium name="The Broad Institute Genome Sequencing Center for Infectious Disease"/>
            <person name="Wu L."/>
            <person name="Ma J."/>
        </authorList>
    </citation>
    <scope>NUCLEOTIDE SEQUENCE [LARGE SCALE GENOMIC DNA]</scope>
    <source>
        <strain evidence="3">JCM 31319</strain>
    </source>
</reference>
<keyword evidence="1" id="KW-0732">Signal</keyword>
<name>A0ABW3SU25_9BACT</name>
<evidence type="ECO:0000256" key="1">
    <source>
        <dbReference type="SAM" id="SignalP"/>
    </source>
</evidence>
<dbReference type="EMBL" id="JBHTLD010000262">
    <property type="protein sequence ID" value="MFD1188377.1"/>
    <property type="molecule type" value="Genomic_DNA"/>
</dbReference>
<protein>
    <submittedName>
        <fullName evidence="2">PorP/SprF family type IX secretion system membrane protein</fullName>
    </submittedName>
</protein>
<dbReference type="InterPro" id="IPR019861">
    <property type="entry name" value="PorP/SprF_Bacteroidetes"/>
</dbReference>
<sequence length="331" mass="36710">MKRFILLALTLVLVWDVQAQNRKQLANFSQYKHYYNPALTGYEGSVIRSLYRNQWTGFEDAPKTILASAEIGTGIFKGTGRKYHFRNDNRTGSLESISAKHALGLTVLSDKFGPLRETQLALSYGSGIRLSETLSLRWGAAFTYAAHRVDGSSLNVVQKDDPRYTNLAGGNNSSSIGDINLGLSLVSANYYLGYGMQGVTEGRLLSSGDKFMEDAHKLKHLIQAGYRQSITDQLGFTVNALYLNDEEKDALLEGQVKAVYNNMFWAGAGYRNELAYNVTAGVRVNQLVIGYTYESPIQNAKAIDKATNEITLSYILQPIISRSKSSQLSIW</sequence>